<evidence type="ECO:0000256" key="1">
    <source>
        <dbReference type="SAM" id="Coils"/>
    </source>
</evidence>
<feature type="region of interest" description="Disordered" evidence="2">
    <location>
        <begin position="1072"/>
        <end position="1091"/>
    </location>
</feature>
<accession>A0A0L0CJA0</accession>
<feature type="compositionally biased region" description="Low complexity" evidence="2">
    <location>
        <begin position="183"/>
        <end position="204"/>
    </location>
</feature>
<feature type="region of interest" description="Disordered" evidence="2">
    <location>
        <begin position="181"/>
        <end position="204"/>
    </location>
</feature>
<reference evidence="3 4" key="1">
    <citation type="journal article" date="2015" name="Nat. Commun.">
        <title>Lucilia cuprina genome unlocks parasitic fly biology to underpin future interventions.</title>
        <authorList>
            <person name="Anstead C.A."/>
            <person name="Korhonen P.K."/>
            <person name="Young N.D."/>
            <person name="Hall R.S."/>
            <person name="Jex A.R."/>
            <person name="Murali S.C."/>
            <person name="Hughes D.S."/>
            <person name="Lee S.F."/>
            <person name="Perry T."/>
            <person name="Stroehlein A.J."/>
            <person name="Ansell B.R."/>
            <person name="Breugelmans B."/>
            <person name="Hofmann A."/>
            <person name="Qu J."/>
            <person name="Dugan S."/>
            <person name="Lee S.L."/>
            <person name="Chao H."/>
            <person name="Dinh H."/>
            <person name="Han Y."/>
            <person name="Doddapaneni H.V."/>
            <person name="Worley K.C."/>
            <person name="Muzny D.M."/>
            <person name="Ioannidis P."/>
            <person name="Waterhouse R.M."/>
            <person name="Zdobnov E.M."/>
            <person name="James P.J."/>
            <person name="Bagnall N.H."/>
            <person name="Kotze A.C."/>
            <person name="Gibbs R.A."/>
            <person name="Richards S."/>
            <person name="Batterham P."/>
            <person name="Gasser R.B."/>
        </authorList>
    </citation>
    <scope>NUCLEOTIDE SEQUENCE [LARGE SCALE GENOMIC DNA]</scope>
    <source>
        <strain evidence="3 4">LS</strain>
        <tissue evidence="3">Full body</tissue>
    </source>
</reference>
<keyword evidence="1" id="KW-0175">Coiled coil</keyword>
<organism evidence="3 4">
    <name type="scientific">Lucilia cuprina</name>
    <name type="common">Green bottle fly</name>
    <name type="synonym">Australian sheep blowfly</name>
    <dbReference type="NCBI Taxonomy" id="7375"/>
    <lineage>
        <taxon>Eukaryota</taxon>
        <taxon>Metazoa</taxon>
        <taxon>Ecdysozoa</taxon>
        <taxon>Arthropoda</taxon>
        <taxon>Hexapoda</taxon>
        <taxon>Insecta</taxon>
        <taxon>Pterygota</taxon>
        <taxon>Neoptera</taxon>
        <taxon>Endopterygota</taxon>
        <taxon>Diptera</taxon>
        <taxon>Brachycera</taxon>
        <taxon>Muscomorpha</taxon>
        <taxon>Oestroidea</taxon>
        <taxon>Calliphoridae</taxon>
        <taxon>Luciliinae</taxon>
        <taxon>Lucilia</taxon>
    </lineage>
</organism>
<protein>
    <recommendedName>
        <fullName evidence="5">Zinc-finger domain-containing protein</fullName>
    </recommendedName>
</protein>
<feature type="compositionally biased region" description="Polar residues" evidence="2">
    <location>
        <begin position="610"/>
        <end position="619"/>
    </location>
</feature>
<feature type="compositionally biased region" description="Basic residues" evidence="2">
    <location>
        <begin position="102"/>
        <end position="127"/>
    </location>
</feature>
<sequence>MSRKEVKTYSNYRESDFKIENEPEEGEIIDEYDLIVSSDEELCMRQRIRELEAENEEIEQIAVISRSYVDKINPLHTHLENNRAAQVPTDVSSISSTEFVTPKKRKRRKSREHKRKHCHHQHQHQHHHQYETHPTRYVEQEIPLRSRSRKTHCKRRQKLFAKKHQKVHSDRYLYKEVNAETVSLDSPESSDSSSSLSDTESYSKSYLPFSRKEDKYISRDTLRLAVARNSNESIIPGKKSCLKDKLLRQELVGQSVNIPMQDERLSVSEAVNVPNENNEQDDDDDDVQVIENEPDIQTIDEDSTDSLEEKELRLIALKSAVLKKHMARKMRNAEAAYSPTDFDEMLASGNMPQDNKLDDLEVVDLDAEDSQNACVTVSPIASPQLMILEDQEESQQMVDCKPIDMDIANSDSDDTTAGSWSKEVEPVLPTFSLMSHDFANNFQYGYYMPDLHELPPPPPGVDDYDDVPPPPPYHKIYASEMQDMELDSEEISENQHWFKHNVNYTHEINETLPDNTSSLPPTVSHKEDVEDEEEEALRALLLSKFQSPKNQKKSKRPVEATDSHDISNSNVLSEQSNAMPKKPTEFILKEAVKRLKIHSQTEIGKEESSIEFNNPNKLQLPTKPSECNENNHDSLTLLEKLRNRLNKYKNQAQAAEHVSQEVRNENIEEENESREHLGDTIEITTNSNKSSLENDREHQESFSNNSEATNTIDINDITRRLQQIKENVLNSINKQTAQEPSVNLDSMPQVDDLTKPSTKEIITEMPQEDKTQPVLENITELQKPFHNNFDNIVSKTTELNTNTTAAKTVEANFDATTKQTTFKVTITNGALSKLEDSDMNVSVIDPSLKENKVNNLTKNVKLKVNVNSKSKVTFNSERVVKIINKSTESSSETKAQVVKSSAVIKPIANKAQVTAVTTYPLLRPTKIVKPNKVINTNFDLNRRQISQATELILANKPTEMTNSLPSAADNPRLITSLDQVKHMLKVAPFVISVQNSSNESSEDECSGEYDSLYKPLYDYNDNASPLSLTLESPVRTPLRSNSPTESGMEGNTINKDMERKLDTFLKKTKIVAPANHPINNSNQSEKTNKTPLAVRHLPAAAQSEYRRLVHRMKLLENKRKSSNDDENKNDCSTTKKIESDLPLKEDLSKEKDKADATSSTPKSSLVKKVLIRNATTTNESQVANDSAVAPKFHKSNVLRSYENLYVKFGAGIVNNLDKSLKLVEEAKKAKITKLKLETRLKELKAEMDILQSKHKEEQQKISRIYPSICSTNEVITSLKQKRSKVFKAALNLGKSLKGEDYRLNNDLKESITTKSKQLATEIKIVNSLKAQDVINIENALKPSTSAKESTDNKKITTEDCKTKSNSENIDTKLNADTAVVSDETGKEKEDEGENKFENPLQSDDVGGNTENMEDHDTISPVKNEDTCRPDVDTKANHIVTKTEDSKEATSLPSYISPLEHLRNIDSNMDPNGVVCPYDLMGNCEDVTCKYVHITPKAKT</sequence>
<dbReference type="OrthoDB" id="8197317at2759"/>
<feature type="compositionally biased region" description="Basic and acidic residues" evidence="2">
    <location>
        <begin position="1383"/>
        <end position="1396"/>
    </location>
</feature>
<gene>
    <name evidence="3" type="ORF">FF38_12480</name>
</gene>
<feature type="region of interest" description="Disordered" evidence="2">
    <location>
        <begin position="1027"/>
        <end position="1056"/>
    </location>
</feature>
<feature type="compositionally biased region" description="Basic and acidic residues" evidence="2">
    <location>
        <begin position="556"/>
        <end position="565"/>
    </location>
</feature>
<evidence type="ECO:0000313" key="3">
    <source>
        <dbReference type="EMBL" id="KNC32326.1"/>
    </source>
</evidence>
<evidence type="ECO:0000313" key="4">
    <source>
        <dbReference type="Proteomes" id="UP000037069"/>
    </source>
</evidence>
<feature type="compositionally biased region" description="Basic and acidic residues" evidence="2">
    <location>
        <begin position="1412"/>
        <end position="1430"/>
    </location>
</feature>
<name>A0A0L0CJA0_LUCCU</name>
<evidence type="ECO:0008006" key="5">
    <source>
        <dbReference type="Google" id="ProtNLM"/>
    </source>
</evidence>
<feature type="compositionally biased region" description="Basic residues" evidence="2">
    <location>
        <begin position="146"/>
        <end position="165"/>
    </location>
</feature>
<keyword evidence="4" id="KW-1185">Reference proteome</keyword>
<feature type="compositionally biased region" description="Basic and acidic residues" evidence="2">
    <location>
        <begin position="1115"/>
        <end position="1155"/>
    </location>
</feature>
<feature type="compositionally biased region" description="Polar residues" evidence="2">
    <location>
        <begin position="701"/>
        <end position="710"/>
    </location>
</feature>
<feature type="region of interest" description="Disordered" evidence="2">
    <location>
        <begin position="510"/>
        <end position="580"/>
    </location>
</feature>
<feature type="region of interest" description="Disordered" evidence="2">
    <location>
        <begin position="88"/>
        <end position="165"/>
    </location>
</feature>
<feature type="region of interest" description="Disordered" evidence="2">
    <location>
        <begin position="1115"/>
        <end position="1164"/>
    </location>
</feature>
<feature type="compositionally biased region" description="Polar residues" evidence="2">
    <location>
        <begin position="566"/>
        <end position="578"/>
    </location>
</feature>
<comment type="caution">
    <text evidence="3">The sequence shown here is derived from an EMBL/GenBank/DDBJ whole genome shotgun (WGS) entry which is preliminary data.</text>
</comment>
<dbReference type="Proteomes" id="UP000037069">
    <property type="component" value="Unassembled WGS sequence"/>
</dbReference>
<feature type="compositionally biased region" description="Polar residues" evidence="2">
    <location>
        <begin position="510"/>
        <end position="521"/>
    </location>
</feature>
<proteinExistence type="predicted"/>
<feature type="compositionally biased region" description="Polar residues" evidence="2">
    <location>
        <begin position="682"/>
        <end position="691"/>
    </location>
</feature>
<dbReference type="STRING" id="7375.A0A0L0CJA0"/>
<evidence type="ECO:0000256" key="2">
    <source>
        <dbReference type="SAM" id="MobiDB-lite"/>
    </source>
</evidence>
<feature type="compositionally biased region" description="Polar residues" evidence="2">
    <location>
        <begin position="1038"/>
        <end position="1054"/>
    </location>
</feature>
<feature type="region of interest" description="Disordered" evidence="2">
    <location>
        <begin position="654"/>
        <end position="710"/>
    </location>
</feature>
<feature type="compositionally biased region" description="Basic and acidic residues" evidence="2">
    <location>
        <begin position="128"/>
        <end position="144"/>
    </location>
</feature>
<feature type="coiled-coil region" evidence="1">
    <location>
        <begin position="1226"/>
        <end position="1260"/>
    </location>
</feature>
<dbReference type="EMBL" id="JRES01000319">
    <property type="protein sequence ID" value="KNC32326.1"/>
    <property type="molecule type" value="Genomic_DNA"/>
</dbReference>
<feature type="region of interest" description="Disordered" evidence="2">
    <location>
        <begin position="1367"/>
        <end position="1430"/>
    </location>
</feature>
<feature type="region of interest" description="Disordered" evidence="2">
    <location>
        <begin position="606"/>
        <end position="630"/>
    </location>
</feature>
<dbReference type="OMA" id="CFMPNSL"/>
<feature type="compositionally biased region" description="Polar residues" evidence="2">
    <location>
        <begin position="89"/>
        <end position="99"/>
    </location>
</feature>